<evidence type="ECO:0000313" key="2">
    <source>
        <dbReference type="Proteomes" id="UP000247409"/>
    </source>
</evidence>
<comment type="caution">
    <text evidence="1">The sequence shown here is derived from an EMBL/GenBank/DDBJ whole genome shotgun (WGS) entry which is preliminary data.</text>
</comment>
<evidence type="ECO:0000313" key="1">
    <source>
        <dbReference type="EMBL" id="PXF41024.1"/>
    </source>
</evidence>
<protein>
    <submittedName>
        <fullName evidence="1">Uncharacterized protein</fullName>
    </submittedName>
</protein>
<keyword evidence="2" id="KW-1185">Reference proteome</keyword>
<gene>
    <name evidence="1" type="ORF">BWQ96_09264</name>
</gene>
<name>A0A2V3IG18_9FLOR</name>
<sequence length="159" mass="18430">MICWDGLVRRVYVFVVFVVADWPAATKLGGFVGHQGKRCCRYCSRERTSGAPMPCGGRRSRRRAIRMDEYYGWINLEYPNLLTNDSIRNVWENLRIAHNKSDCGSSLRIMRTTGIKRKPLIARVISDFGQAFPYDTMHLCFSELVSMMIRLTFVMHENL</sequence>
<accession>A0A2V3IG18</accession>
<dbReference type="AlphaFoldDB" id="A0A2V3IG18"/>
<dbReference type="Proteomes" id="UP000247409">
    <property type="component" value="Unassembled WGS sequence"/>
</dbReference>
<organism evidence="1 2">
    <name type="scientific">Gracilariopsis chorda</name>
    <dbReference type="NCBI Taxonomy" id="448386"/>
    <lineage>
        <taxon>Eukaryota</taxon>
        <taxon>Rhodophyta</taxon>
        <taxon>Florideophyceae</taxon>
        <taxon>Rhodymeniophycidae</taxon>
        <taxon>Gracilariales</taxon>
        <taxon>Gracilariaceae</taxon>
        <taxon>Gracilariopsis</taxon>
    </lineage>
</organism>
<proteinExistence type="predicted"/>
<dbReference type="EMBL" id="NBIV01000243">
    <property type="protein sequence ID" value="PXF41024.1"/>
    <property type="molecule type" value="Genomic_DNA"/>
</dbReference>
<reference evidence="1 2" key="1">
    <citation type="journal article" date="2018" name="Mol. Biol. Evol.">
        <title>Analysis of the draft genome of the red seaweed Gracilariopsis chorda provides insights into genome size evolution in Rhodophyta.</title>
        <authorList>
            <person name="Lee J."/>
            <person name="Yang E.C."/>
            <person name="Graf L."/>
            <person name="Yang J.H."/>
            <person name="Qiu H."/>
            <person name="Zel Zion U."/>
            <person name="Chan C.X."/>
            <person name="Stephens T.G."/>
            <person name="Weber A.P.M."/>
            <person name="Boo G.H."/>
            <person name="Boo S.M."/>
            <person name="Kim K.M."/>
            <person name="Shin Y."/>
            <person name="Jung M."/>
            <person name="Lee S.J."/>
            <person name="Yim H.S."/>
            <person name="Lee J.H."/>
            <person name="Bhattacharya D."/>
            <person name="Yoon H.S."/>
        </authorList>
    </citation>
    <scope>NUCLEOTIDE SEQUENCE [LARGE SCALE GENOMIC DNA]</scope>
    <source>
        <strain evidence="1 2">SKKU-2015</strain>
        <tissue evidence="1">Whole body</tissue>
    </source>
</reference>